<keyword evidence="14 24" id="KW-0628">Postsynaptic cell membrane</keyword>
<evidence type="ECO:0000256" key="20">
    <source>
        <dbReference type="ARBA" id="ARBA00036634"/>
    </source>
</evidence>
<evidence type="ECO:0000256" key="21">
    <source>
        <dbReference type="PIRSR" id="PIRSR601508-1"/>
    </source>
</evidence>
<feature type="transmembrane region" description="Helical" evidence="24">
    <location>
        <begin position="377"/>
        <end position="400"/>
    </location>
</feature>
<comment type="catalytic activity">
    <reaction evidence="18">
        <text>K(+)(in) = K(+)(out)</text>
        <dbReference type="Rhea" id="RHEA:29463"/>
        <dbReference type="ChEBI" id="CHEBI:29103"/>
    </reaction>
</comment>
<feature type="binding site" evidence="21">
    <location>
        <position position="70"/>
    </location>
    <ligand>
        <name>L-glutamate</name>
        <dbReference type="ChEBI" id="CHEBI:29985"/>
    </ligand>
</feature>
<keyword evidence="10 24" id="KW-0472">Membrane</keyword>
<evidence type="ECO:0000256" key="6">
    <source>
        <dbReference type="ARBA" id="ARBA00022842"/>
    </source>
</evidence>
<evidence type="ECO:0000256" key="5">
    <source>
        <dbReference type="ARBA" id="ARBA00022837"/>
    </source>
</evidence>
<evidence type="ECO:0000256" key="22">
    <source>
        <dbReference type="PIRSR" id="PIRSR601508-2"/>
    </source>
</evidence>
<comment type="similarity">
    <text evidence="24">Belongs to the glutamate-gated ion channel (TC 1.A.10.1) family.</text>
</comment>
<evidence type="ECO:0000256" key="23">
    <source>
        <dbReference type="PIRSR" id="PIRSR601508-3"/>
    </source>
</evidence>
<dbReference type="PANTHER" id="PTHR18966">
    <property type="entry name" value="IONOTROPIC GLUTAMATE RECEPTOR"/>
    <property type="match status" value="1"/>
</dbReference>
<dbReference type="SMART" id="SM00918">
    <property type="entry name" value="Lig_chan-Glu_bd"/>
    <property type="match status" value="1"/>
</dbReference>
<keyword evidence="15 24" id="KW-1071">Ligand-gated ion channel</keyword>
<dbReference type="AlphaFoldDB" id="A0AAD1T9T1"/>
<dbReference type="FunFam" id="3.40.190.10:FF:000397">
    <property type="entry name" value="Glutamate receptor ionotropic, NMDA 2D"/>
    <property type="match status" value="1"/>
</dbReference>
<accession>A0AAD1T9T1</accession>
<feature type="transmembrane region" description="Helical" evidence="24">
    <location>
        <begin position="113"/>
        <end position="136"/>
    </location>
</feature>
<keyword evidence="11 23" id="KW-1015">Disulfide bond</keyword>
<keyword evidence="2 24" id="KW-1003">Cell membrane</keyword>
<feature type="domain" description="Ionotropic glutamate receptor C-terminal" evidence="26">
    <location>
        <begin position="1"/>
        <end position="355"/>
    </location>
</feature>
<dbReference type="CDD" id="cd13718">
    <property type="entry name" value="PBP2_iGluR_NMDA_Nr2"/>
    <property type="match status" value="1"/>
</dbReference>
<dbReference type="SUPFAM" id="SSF53850">
    <property type="entry name" value="Periplasmic binding protein-like II"/>
    <property type="match status" value="1"/>
</dbReference>
<keyword evidence="16 24" id="KW-0407">Ion channel</keyword>
<feature type="domain" description="Ionotropic glutamate receptor L-glutamate and glycine-binding" evidence="27">
    <location>
        <begin position="5"/>
        <end position="59"/>
    </location>
</feature>
<protein>
    <recommendedName>
        <fullName evidence="24">Glutamate receptor</fullName>
    </recommendedName>
</protein>
<feature type="region of interest" description="Disordered" evidence="25">
    <location>
        <begin position="600"/>
        <end position="622"/>
    </location>
</feature>
<dbReference type="EMBL" id="OW240921">
    <property type="protein sequence ID" value="CAH2319225.1"/>
    <property type="molecule type" value="Genomic_DNA"/>
</dbReference>
<keyword evidence="8 24" id="KW-0770">Synapse</keyword>
<evidence type="ECO:0000256" key="9">
    <source>
        <dbReference type="ARBA" id="ARBA00023065"/>
    </source>
</evidence>
<feature type="site" description="Crucial to convey clamshell closure to channel opening" evidence="22">
    <location>
        <position position="219"/>
    </location>
</feature>
<dbReference type="PRINTS" id="PR00177">
    <property type="entry name" value="NMDARECEPTOR"/>
</dbReference>
<evidence type="ECO:0000256" key="12">
    <source>
        <dbReference type="ARBA" id="ARBA00023170"/>
    </source>
</evidence>
<dbReference type="Proteomes" id="UP001295444">
    <property type="component" value="Chromosome 10"/>
</dbReference>
<evidence type="ECO:0000256" key="3">
    <source>
        <dbReference type="ARBA" id="ARBA00022692"/>
    </source>
</evidence>
<name>A0AAD1T9T1_PELCU</name>
<evidence type="ECO:0000256" key="11">
    <source>
        <dbReference type="ARBA" id="ARBA00023157"/>
    </source>
</evidence>
<dbReference type="Pfam" id="PF10613">
    <property type="entry name" value="Lig_chan-Glu_bd"/>
    <property type="match status" value="1"/>
</dbReference>
<dbReference type="InterPro" id="IPR001320">
    <property type="entry name" value="Iontro_rcpt_C"/>
</dbReference>
<evidence type="ECO:0000259" key="27">
    <source>
        <dbReference type="SMART" id="SM00918"/>
    </source>
</evidence>
<feature type="transmembrane region" description="Helical" evidence="24">
    <location>
        <begin position="157"/>
        <end position="174"/>
    </location>
</feature>
<feature type="binding site" evidence="21">
    <location>
        <position position="247"/>
    </location>
    <ligand>
        <name>L-glutamate</name>
        <dbReference type="ChEBI" id="CHEBI:29985"/>
    </ligand>
</feature>
<keyword evidence="3 24" id="KW-0812">Transmembrane</keyword>
<evidence type="ECO:0000313" key="29">
    <source>
        <dbReference type="Proteomes" id="UP001295444"/>
    </source>
</evidence>
<keyword evidence="5" id="KW-0106">Calcium</keyword>
<organism evidence="28 29">
    <name type="scientific">Pelobates cultripes</name>
    <name type="common">Western spadefoot toad</name>
    <dbReference type="NCBI Taxonomy" id="61616"/>
    <lineage>
        <taxon>Eukaryota</taxon>
        <taxon>Metazoa</taxon>
        <taxon>Chordata</taxon>
        <taxon>Craniata</taxon>
        <taxon>Vertebrata</taxon>
        <taxon>Euteleostomi</taxon>
        <taxon>Amphibia</taxon>
        <taxon>Batrachia</taxon>
        <taxon>Anura</taxon>
        <taxon>Pelobatoidea</taxon>
        <taxon>Pelobatidae</taxon>
        <taxon>Pelobates</taxon>
    </lineage>
</organism>
<dbReference type="Pfam" id="PF00060">
    <property type="entry name" value="Lig_chan"/>
    <property type="match status" value="1"/>
</dbReference>
<dbReference type="SMART" id="SM00079">
    <property type="entry name" value="PBPe"/>
    <property type="match status" value="1"/>
</dbReference>
<dbReference type="InterPro" id="IPR000477">
    <property type="entry name" value="RT_dom"/>
</dbReference>
<keyword evidence="1 24" id="KW-0813">Transport</keyword>
<dbReference type="Pfam" id="PF00078">
    <property type="entry name" value="RVT_1"/>
    <property type="match status" value="1"/>
</dbReference>
<reference evidence="28" key="1">
    <citation type="submission" date="2022-03" db="EMBL/GenBank/DDBJ databases">
        <authorList>
            <person name="Alioto T."/>
            <person name="Alioto T."/>
            <person name="Gomez Garrido J."/>
        </authorList>
    </citation>
    <scope>NUCLEOTIDE SEQUENCE</scope>
</reference>
<dbReference type="GO" id="GO:0045211">
    <property type="term" value="C:postsynaptic membrane"/>
    <property type="evidence" value="ECO:0007669"/>
    <property type="project" value="UniProtKB-SubCell"/>
</dbReference>
<evidence type="ECO:0000256" key="2">
    <source>
        <dbReference type="ARBA" id="ARBA00022475"/>
    </source>
</evidence>
<comment type="catalytic activity">
    <reaction evidence="19">
        <text>Na(+)(in) = Na(+)(out)</text>
        <dbReference type="Rhea" id="RHEA:34963"/>
        <dbReference type="ChEBI" id="CHEBI:29101"/>
    </reaction>
</comment>
<feature type="binding site" evidence="21">
    <location>
        <position position="288"/>
    </location>
    <ligand>
        <name>L-glutamate</name>
        <dbReference type="ChEBI" id="CHEBI:29985"/>
    </ligand>
</feature>
<evidence type="ECO:0000256" key="24">
    <source>
        <dbReference type="RuleBase" id="RU367118"/>
    </source>
</evidence>
<dbReference type="InterPro" id="IPR019594">
    <property type="entry name" value="Glu/Gly-bd"/>
</dbReference>
<evidence type="ECO:0000256" key="4">
    <source>
        <dbReference type="ARBA" id="ARBA00022729"/>
    </source>
</evidence>
<feature type="transmembrane region" description="Helical" evidence="24">
    <location>
        <begin position="186"/>
        <end position="211"/>
    </location>
</feature>
<evidence type="ECO:0000256" key="16">
    <source>
        <dbReference type="ARBA" id="ARBA00023303"/>
    </source>
</evidence>
<keyword evidence="9 24" id="KW-0406">Ion transport</keyword>
<evidence type="ECO:0000256" key="10">
    <source>
        <dbReference type="ARBA" id="ARBA00023136"/>
    </source>
</evidence>
<evidence type="ECO:0000256" key="14">
    <source>
        <dbReference type="ARBA" id="ARBA00023257"/>
    </source>
</evidence>
<evidence type="ECO:0000256" key="18">
    <source>
        <dbReference type="ARBA" id="ARBA00034430"/>
    </source>
</evidence>
<comment type="function">
    <text evidence="24">Receptor for glutamate that functions as a ligand-gated ion channel in the central nervous system and plays an important role in excitatory synaptic transmission. L-glutamate acts as an excitatory neurotransmitter at many synapses in the central nervous system.</text>
</comment>
<evidence type="ECO:0000256" key="17">
    <source>
        <dbReference type="ARBA" id="ARBA00034104"/>
    </source>
</evidence>
<keyword evidence="7 24" id="KW-1133">Transmembrane helix</keyword>
<dbReference type="InterPro" id="IPR001508">
    <property type="entry name" value="Iono_Glu_rcpt_met"/>
</dbReference>
<keyword evidence="12 24" id="KW-0675">Receptor</keyword>
<comment type="subcellular location">
    <subcellularLocation>
        <location evidence="17 24">Postsynaptic cell membrane</location>
        <topology evidence="17 24">Multi-pass membrane protein</topology>
    </subcellularLocation>
</comment>
<evidence type="ECO:0000256" key="25">
    <source>
        <dbReference type="SAM" id="MobiDB-lite"/>
    </source>
</evidence>
<dbReference type="InterPro" id="IPR015683">
    <property type="entry name" value="Ionotropic_Glu_rcpt"/>
</dbReference>
<evidence type="ECO:0000256" key="15">
    <source>
        <dbReference type="ARBA" id="ARBA00023286"/>
    </source>
</evidence>
<feature type="non-terminal residue" evidence="28">
    <location>
        <position position="1"/>
    </location>
</feature>
<keyword evidence="4" id="KW-0732">Signal</keyword>
<dbReference type="FunFam" id="3.40.190.10:FF:000007">
    <property type="entry name" value="Putative glutamate receptor ionotropic NMDA 2B"/>
    <property type="match status" value="1"/>
</dbReference>
<comment type="catalytic activity">
    <reaction evidence="20">
        <text>Ca(2+)(in) = Ca(2+)(out)</text>
        <dbReference type="Rhea" id="RHEA:29671"/>
        <dbReference type="ChEBI" id="CHEBI:29108"/>
    </reaction>
</comment>
<dbReference type="GO" id="GO:0004972">
    <property type="term" value="F:NMDA glutamate receptor activity"/>
    <property type="evidence" value="ECO:0007669"/>
    <property type="project" value="UniProtKB-ARBA"/>
</dbReference>
<keyword evidence="6" id="KW-0460">Magnesium</keyword>
<evidence type="ECO:0000256" key="1">
    <source>
        <dbReference type="ARBA" id="ARBA00022448"/>
    </source>
</evidence>
<proteinExistence type="inferred from homology"/>
<evidence type="ECO:0000256" key="13">
    <source>
        <dbReference type="ARBA" id="ARBA00023180"/>
    </source>
</evidence>
<gene>
    <name evidence="28" type="ORF">PECUL_23A019972</name>
</gene>
<feature type="binding site" evidence="21">
    <location>
        <position position="246"/>
    </location>
    <ligand>
        <name>L-glutamate</name>
        <dbReference type="ChEBI" id="CHEBI:29985"/>
    </ligand>
</feature>
<feature type="disulfide bond" evidence="23">
    <location>
        <begin position="302"/>
        <end position="357"/>
    </location>
</feature>
<feature type="binding site" evidence="21">
    <location>
        <position position="75"/>
    </location>
    <ligand>
        <name>L-glutamate</name>
        <dbReference type="ChEBI" id="CHEBI:29985"/>
    </ligand>
</feature>
<feature type="site" description="Interaction with the cone snail toxin Con-ikot-ikot" evidence="22">
    <location>
        <position position="252"/>
    </location>
</feature>
<keyword evidence="29" id="KW-1185">Reference proteome</keyword>
<dbReference type="Gene3D" id="3.40.190.10">
    <property type="entry name" value="Periplasmic binding protein-like II"/>
    <property type="match status" value="3"/>
</dbReference>
<evidence type="ECO:0000256" key="7">
    <source>
        <dbReference type="ARBA" id="ARBA00022989"/>
    </source>
</evidence>
<evidence type="ECO:0000313" key="28">
    <source>
        <dbReference type="EMBL" id="CAH2319225.1"/>
    </source>
</evidence>
<evidence type="ECO:0000259" key="26">
    <source>
        <dbReference type="SMART" id="SM00079"/>
    </source>
</evidence>
<keyword evidence="13" id="KW-0325">Glycoprotein</keyword>
<evidence type="ECO:0000256" key="8">
    <source>
        <dbReference type="ARBA" id="ARBA00023018"/>
    </source>
</evidence>
<evidence type="ECO:0000256" key="19">
    <source>
        <dbReference type="ARBA" id="ARBA00036239"/>
    </source>
</evidence>
<sequence>HLTDPIIFVKQCCKGFCIDILKRLAKTIGFTYDLYLVTNGKHGKKIEGVWNGMIGEVFYQRADMAIGSLTINEERSEIIDFSVPFVETGISVMVSRSNGTVSPSAFLEPYSPAVWVMMFVMCLTVVAVTVFIFEYFSPVGYNRSLESGKRPGGSKFTIGKSIWLLWALVFNNSVPVENPKGTTSKIMVLIWAFFAVIFLASYTANLAAFMIQEEYVDTVSGLSDKKFQRPHEQYPPLKFGTVPNGSTEKNIRSNYPDMHAYMIKYNQRHVEDALQNLKTGKLDAFIYDAAVLNYMARKDEGCKLVTIGSGKVFATTGYGIALQKGSKWKRPIDLALLQFLGDDEIEMLERLWLSGICHNDKIEVMSSKLDIDNMAGVFYMLLVAMGLSLLVFAWEHLIYWKLRHCMRHSGKLDFLLAFSRGMYSCCSAEDPKVTDQPLPTLNHCYPPQRIPALSNPMVPPPLPTAPLPCSNFLPRERRIVERWRHARSPNCYKDIYTPTRAVHEPNNKVAPPRHPHKNTFSDGFHRYYGPIEPEGLSDHLVESGQAFGKDKKIGPCQMSPQSQREHFLENPPSYFAIVREKDTPEPPGWQSKVSRGLYENYQSGKDRTPKPTSGARGSRTPETAVKKFDHLGSSYQSKATCEVDCDVYSGGAPNSSTNRQNKGSVDVFDAPHYAGHTRFTYEDERSCGRDCQHRRDEIDMESQPLLHKKSNRSHMCRSHSHPLVMNAGQSKYADLSDSDSDVCEREPPCVKSEMGHNCWYSPNYFCTYPSRERPAQSAPHKPMRYWSVDKLGKYHQLSKEYLPATCHGSCYCSSLEMLPPHCHKESRFFSCSDEKLERRLDWEHLRGGHCSYPHHHHHSCDLAPIHPTSRSLEDLSRCHLRCHRHIFSPECQPRSRHSGNLYKRRGSAHFSSLESEKMSNTGTSPEVEETKWILVHPHTFQSSLVRRGLHGKPGDKNPYFYKEPRLSDSTMYENTGTGVQKMSAGVLFEIFGYQFVHGSAGEHYKNECLQAFTITIYSIEQVWNLKCHHVIYCASLPTLQSSVDQNHMWQVLKEMGVPDHLIRLLRNLFVDQEATVRTEHWTTEWFKIGKGLRQGFILSPYLFNLYAEYKIRKAGLDESKAGNKIAGRNINNLRYVGDTTLMAESKEELKELLMKVKEESAKAGLLLSVKKNKIMANSNLSSWQIDGE</sequence>